<gene>
    <name evidence="9" type="ORF">EZS27_029017</name>
</gene>
<organism evidence="9">
    <name type="scientific">termite gut metagenome</name>
    <dbReference type="NCBI Taxonomy" id="433724"/>
    <lineage>
        <taxon>unclassified sequences</taxon>
        <taxon>metagenomes</taxon>
        <taxon>organismal metagenomes</taxon>
    </lineage>
</organism>
<dbReference type="PANTHER" id="PTHR43687">
    <property type="entry name" value="ADENYLYLSULFATE REDUCTASE, BETA SUBUNIT"/>
    <property type="match status" value="1"/>
</dbReference>
<dbReference type="InterPro" id="IPR017896">
    <property type="entry name" value="4Fe4S_Fe-S-bd"/>
</dbReference>
<dbReference type="SUPFAM" id="SSF54862">
    <property type="entry name" value="4Fe-4S ferredoxins"/>
    <property type="match status" value="1"/>
</dbReference>
<dbReference type="EMBL" id="SNRY01003345">
    <property type="protein sequence ID" value="KAA6321324.1"/>
    <property type="molecule type" value="Genomic_DNA"/>
</dbReference>
<keyword evidence="1" id="KW-0813">Transport</keyword>
<keyword evidence="5" id="KW-0249">Electron transport</keyword>
<feature type="domain" description="4Fe-4S ferredoxin-type" evidence="8">
    <location>
        <begin position="44"/>
        <end position="74"/>
    </location>
</feature>
<dbReference type="Gene3D" id="3.30.70.20">
    <property type="match status" value="1"/>
</dbReference>
<feature type="domain" description="4Fe-4S ferredoxin-type" evidence="8">
    <location>
        <begin position="10"/>
        <end position="39"/>
    </location>
</feature>
<reference evidence="9" key="1">
    <citation type="submission" date="2019-03" db="EMBL/GenBank/DDBJ databases">
        <title>Single cell metagenomics reveals metabolic interactions within the superorganism composed of flagellate Streblomastix strix and complex community of Bacteroidetes bacteria on its surface.</title>
        <authorList>
            <person name="Treitli S.C."/>
            <person name="Kolisko M."/>
            <person name="Husnik F."/>
            <person name="Keeling P."/>
            <person name="Hampl V."/>
        </authorList>
    </citation>
    <scope>NUCLEOTIDE SEQUENCE</scope>
    <source>
        <strain evidence="9">STM</strain>
    </source>
</reference>
<protein>
    <submittedName>
        <fullName evidence="9">Electron transport complex subunit RsxB</fullName>
    </submittedName>
</protein>
<keyword evidence="2" id="KW-0004">4Fe-4S</keyword>
<evidence type="ECO:0000256" key="4">
    <source>
        <dbReference type="ARBA" id="ARBA00022737"/>
    </source>
</evidence>
<name>A0A5J4QK80_9ZZZZ</name>
<keyword evidence="6" id="KW-0408">Iron</keyword>
<evidence type="ECO:0000256" key="1">
    <source>
        <dbReference type="ARBA" id="ARBA00022448"/>
    </source>
</evidence>
<dbReference type="PANTHER" id="PTHR43687:SF6">
    <property type="entry name" value="L-ASPARTATE SEMIALDEHYDE SULFURTRANSFERASE IRON-SULFUR SUBUNIT"/>
    <property type="match status" value="1"/>
</dbReference>
<dbReference type="GO" id="GO:0046872">
    <property type="term" value="F:metal ion binding"/>
    <property type="evidence" value="ECO:0007669"/>
    <property type="project" value="UniProtKB-KW"/>
</dbReference>
<dbReference type="InterPro" id="IPR050572">
    <property type="entry name" value="Fe-S_Ferredoxin"/>
</dbReference>
<evidence type="ECO:0000256" key="5">
    <source>
        <dbReference type="ARBA" id="ARBA00022982"/>
    </source>
</evidence>
<dbReference type="Pfam" id="PF14697">
    <property type="entry name" value="Fer4_21"/>
    <property type="match status" value="1"/>
</dbReference>
<dbReference type="PROSITE" id="PS51379">
    <property type="entry name" value="4FE4S_FER_2"/>
    <property type="match status" value="2"/>
</dbReference>
<proteinExistence type="predicted"/>
<dbReference type="AlphaFoldDB" id="A0A5J4QK80"/>
<keyword evidence="4" id="KW-0677">Repeat</keyword>
<evidence type="ECO:0000256" key="7">
    <source>
        <dbReference type="ARBA" id="ARBA00023014"/>
    </source>
</evidence>
<evidence type="ECO:0000313" key="9">
    <source>
        <dbReference type="EMBL" id="KAA6321324.1"/>
    </source>
</evidence>
<evidence type="ECO:0000259" key="8">
    <source>
        <dbReference type="PROSITE" id="PS51379"/>
    </source>
</evidence>
<accession>A0A5J4QK80</accession>
<dbReference type="GO" id="GO:0051539">
    <property type="term" value="F:4 iron, 4 sulfur cluster binding"/>
    <property type="evidence" value="ECO:0007669"/>
    <property type="project" value="UniProtKB-KW"/>
</dbReference>
<comment type="caution">
    <text evidence="9">The sequence shown here is derived from an EMBL/GenBank/DDBJ whole genome shotgun (WGS) entry which is preliminary data.</text>
</comment>
<evidence type="ECO:0000256" key="6">
    <source>
        <dbReference type="ARBA" id="ARBA00023004"/>
    </source>
</evidence>
<evidence type="ECO:0000256" key="2">
    <source>
        <dbReference type="ARBA" id="ARBA00022485"/>
    </source>
</evidence>
<keyword evidence="7" id="KW-0411">Iron-sulfur</keyword>
<sequence length="76" mass="8728">MFKRKKKEVVLLQIAEEKCIGCESCIRRCRRKVLGMKYTDDYKAYAEVRYPADCIGCGKCLSVCSWGAIELITNEL</sequence>
<keyword evidence="3" id="KW-0479">Metal-binding</keyword>
<evidence type="ECO:0000256" key="3">
    <source>
        <dbReference type="ARBA" id="ARBA00022723"/>
    </source>
</evidence>